<dbReference type="SUPFAM" id="SSF52833">
    <property type="entry name" value="Thioredoxin-like"/>
    <property type="match status" value="1"/>
</dbReference>
<protein>
    <submittedName>
        <fullName evidence="2">TlpA family protein disulfide reductase</fullName>
    </submittedName>
</protein>
<dbReference type="PANTHER" id="PTHR42852">
    <property type="entry name" value="THIOL:DISULFIDE INTERCHANGE PROTEIN DSBE"/>
    <property type="match status" value="1"/>
</dbReference>
<accession>A0ABR7V5H6</accession>
<dbReference type="Pfam" id="PF00578">
    <property type="entry name" value="AhpC-TSA"/>
    <property type="match status" value="1"/>
</dbReference>
<gene>
    <name evidence="2" type="ORF">HPE56_15525</name>
</gene>
<proteinExistence type="predicted"/>
<dbReference type="Proteomes" id="UP001166021">
    <property type="component" value="Unassembled WGS sequence"/>
</dbReference>
<dbReference type="RefSeq" id="WP_188244655.1">
    <property type="nucleotide sequence ID" value="NZ_JABTCF010000010.1"/>
</dbReference>
<keyword evidence="3" id="KW-1185">Reference proteome</keyword>
<evidence type="ECO:0000313" key="2">
    <source>
        <dbReference type="EMBL" id="MBD0779210.1"/>
    </source>
</evidence>
<dbReference type="CDD" id="cd02966">
    <property type="entry name" value="TlpA_like_family"/>
    <property type="match status" value="1"/>
</dbReference>
<dbReference type="PANTHER" id="PTHR42852:SF13">
    <property type="entry name" value="PROTEIN DIPZ"/>
    <property type="match status" value="1"/>
</dbReference>
<dbReference type="InterPro" id="IPR036249">
    <property type="entry name" value="Thioredoxin-like_sf"/>
</dbReference>
<sequence>MIVKRKTVLNILLFAFVLSFFVTPLGHFGKIFLNRLFASTPDIIVETSRKQIPSYNWKLKDPNWDFFNMERSKGKVVFINFWASWMLPSEAELNGIQKLYDEFGARVDFYIITNEERPPVEEFMRLKKFTFPITYMIIGEPAPFDILEPPGSYIIDRDGYIVVRENDIADWDSSKVKNLLTELIKRPPNGN</sequence>
<evidence type="ECO:0000313" key="3">
    <source>
        <dbReference type="Proteomes" id="UP001166021"/>
    </source>
</evidence>
<evidence type="ECO:0000259" key="1">
    <source>
        <dbReference type="PROSITE" id="PS51352"/>
    </source>
</evidence>
<dbReference type="Gene3D" id="3.40.30.10">
    <property type="entry name" value="Glutaredoxin"/>
    <property type="match status" value="1"/>
</dbReference>
<name>A0ABR7V5H6_9FLAO</name>
<feature type="domain" description="Thioredoxin" evidence="1">
    <location>
        <begin position="34"/>
        <end position="185"/>
    </location>
</feature>
<dbReference type="InterPro" id="IPR013766">
    <property type="entry name" value="Thioredoxin_domain"/>
</dbReference>
<dbReference type="InterPro" id="IPR050553">
    <property type="entry name" value="Thioredoxin_ResA/DsbE_sf"/>
</dbReference>
<dbReference type="PROSITE" id="PS51352">
    <property type="entry name" value="THIOREDOXIN_2"/>
    <property type="match status" value="1"/>
</dbReference>
<organism evidence="2 3">
    <name type="scientific">Maribacter aquimaris</name>
    <dbReference type="NCBI Taxonomy" id="2737171"/>
    <lineage>
        <taxon>Bacteria</taxon>
        <taxon>Pseudomonadati</taxon>
        <taxon>Bacteroidota</taxon>
        <taxon>Flavobacteriia</taxon>
        <taxon>Flavobacteriales</taxon>
        <taxon>Flavobacteriaceae</taxon>
        <taxon>Maribacter</taxon>
    </lineage>
</organism>
<dbReference type="EMBL" id="JABTCF010000010">
    <property type="protein sequence ID" value="MBD0779210.1"/>
    <property type="molecule type" value="Genomic_DNA"/>
</dbReference>
<comment type="caution">
    <text evidence="2">The sequence shown here is derived from an EMBL/GenBank/DDBJ whole genome shotgun (WGS) entry which is preliminary data.</text>
</comment>
<dbReference type="InterPro" id="IPR000866">
    <property type="entry name" value="AhpC/TSA"/>
</dbReference>
<reference evidence="2" key="1">
    <citation type="submission" date="2020-05" db="EMBL/GenBank/DDBJ databases">
        <title>The draft genome sequence of Maribacter sp. ANRC-HE7.</title>
        <authorList>
            <person name="Mu L."/>
        </authorList>
    </citation>
    <scope>NUCLEOTIDE SEQUENCE</scope>
    <source>
        <strain evidence="2">ANRC-HE7</strain>
    </source>
</reference>